<feature type="binding site" evidence="9">
    <location>
        <position position="81"/>
    </location>
    <ligand>
        <name>Mg(2+)</name>
        <dbReference type="ChEBI" id="CHEBI:18420"/>
        <label>1</label>
    </ligand>
</feature>
<dbReference type="Gene3D" id="3.60.10.10">
    <property type="entry name" value="Endonuclease/exonuclease/phosphatase"/>
    <property type="match status" value="1"/>
</dbReference>
<comment type="cofactor">
    <cofactor evidence="2">
        <name>Mn(2+)</name>
        <dbReference type="ChEBI" id="CHEBI:29035"/>
    </cofactor>
</comment>
<dbReference type="PROSITE" id="PS00726">
    <property type="entry name" value="AP_NUCLEASE_F1_1"/>
    <property type="match status" value="1"/>
</dbReference>
<reference evidence="13 14" key="1">
    <citation type="journal article" date="2015" name="Genome Biol.">
        <title>Comparative genomics of Steinernema reveals deeply conserved gene regulatory networks.</title>
        <authorList>
            <person name="Dillman A.R."/>
            <person name="Macchietto M."/>
            <person name="Porter C.F."/>
            <person name="Rogers A."/>
            <person name="Williams B."/>
            <person name="Antoshechkin I."/>
            <person name="Lee M.M."/>
            <person name="Goodwin Z."/>
            <person name="Lu X."/>
            <person name="Lewis E.E."/>
            <person name="Goodrich-Blair H."/>
            <person name="Stock S.P."/>
            <person name="Adams B.J."/>
            <person name="Sternberg P.W."/>
            <person name="Mortazavi A."/>
        </authorList>
    </citation>
    <scope>NUCLEOTIDE SEQUENCE [LARGE SCALE GENOMIC DNA]</scope>
    <source>
        <strain evidence="13 14">ALL</strain>
    </source>
</reference>
<evidence type="ECO:0000256" key="2">
    <source>
        <dbReference type="ARBA" id="ARBA00001936"/>
    </source>
</evidence>
<evidence type="ECO:0000256" key="1">
    <source>
        <dbReference type="ARBA" id="ARBA00000493"/>
    </source>
</evidence>
<feature type="active site" evidence="8">
    <location>
        <position position="149"/>
    </location>
</feature>
<dbReference type="SUPFAM" id="SSF56219">
    <property type="entry name" value="DNase I-like"/>
    <property type="match status" value="1"/>
</dbReference>
<evidence type="ECO:0000256" key="9">
    <source>
        <dbReference type="PIRSR" id="PIRSR604808-2"/>
    </source>
</evidence>
<keyword evidence="11" id="KW-0227">DNA damage</keyword>
<reference evidence="13 14" key="2">
    <citation type="journal article" date="2019" name="G3 (Bethesda)">
        <title>Hybrid Assembly of the Genome of the Entomopathogenic Nematode Steinernema carpocapsae Identifies the X-Chromosome.</title>
        <authorList>
            <person name="Serra L."/>
            <person name="Macchietto M."/>
            <person name="Macias-Munoz A."/>
            <person name="McGill C.J."/>
            <person name="Rodriguez I.M."/>
            <person name="Rodriguez B."/>
            <person name="Murad R."/>
            <person name="Mortazavi A."/>
        </authorList>
    </citation>
    <scope>NUCLEOTIDE SEQUENCE [LARGE SCALE GENOMIC DNA]</scope>
    <source>
        <strain evidence="13 14">ALL</strain>
    </source>
</reference>
<dbReference type="InterPro" id="IPR020847">
    <property type="entry name" value="AP_endonuclease_F1_BS"/>
</dbReference>
<dbReference type="InterPro" id="IPR004808">
    <property type="entry name" value="AP_endonuc_1"/>
</dbReference>
<feature type="binding site" evidence="9">
    <location>
        <position position="53"/>
    </location>
    <ligand>
        <name>Mg(2+)</name>
        <dbReference type="ChEBI" id="CHEBI:18420"/>
        <label>1</label>
    </ligand>
</feature>
<dbReference type="STRING" id="34508.A0A4U5PFZ7"/>
<feature type="site" description="Important for catalytic activity" evidence="10">
    <location>
        <position position="262"/>
    </location>
</feature>
<comment type="cofactor">
    <cofactor evidence="9 11">
        <name>Mg(2+)</name>
        <dbReference type="ChEBI" id="CHEBI:18420"/>
    </cofactor>
    <cofactor evidence="9 11">
        <name>Mn(2+)</name>
        <dbReference type="ChEBI" id="CHEBI:29035"/>
    </cofactor>
    <text evidence="9 11">Probably binds two magnesium or manganese ions per subunit.</text>
</comment>
<feature type="binding site" evidence="9">
    <location>
        <position position="287"/>
    </location>
    <ligand>
        <name>Mg(2+)</name>
        <dbReference type="ChEBI" id="CHEBI:18420"/>
        <label>1</label>
    </ligand>
</feature>
<dbReference type="InterPro" id="IPR020848">
    <property type="entry name" value="AP_endonuclease_F1_CS"/>
</dbReference>
<dbReference type="EC" id="3.1.11.2" evidence="4"/>
<keyword evidence="9" id="KW-0464">Manganese</keyword>
<evidence type="ECO:0000256" key="11">
    <source>
        <dbReference type="RuleBase" id="RU362131"/>
    </source>
</evidence>
<evidence type="ECO:0000256" key="5">
    <source>
        <dbReference type="ARBA" id="ARBA00022723"/>
    </source>
</evidence>
<evidence type="ECO:0000256" key="10">
    <source>
        <dbReference type="PIRSR" id="PIRSR604808-3"/>
    </source>
</evidence>
<dbReference type="AlphaFoldDB" id="A0A4U5PFZ7"/>
<evidence type="ECO:0000313" key="14">
    <source>
        <dbReference type="Proteomes" id="UP000298663"/>
    </source>
</evidence>
<feature type="active site" description="Proton donor/acceptor" evidence="8">
    <location>
        <position position="189"/>
    </location>
</feature>
<dbReference type="GO" id="GO:0003677">
    <property type="term" value="F:DNA binding"/>
    <property type="evidence" value="ECO:0007669"/>
    <property type="project" value="InterPro"/>
</dbReference>
<dbReference type="GO" id="GO:0006284">
    <property type="term" value="P:base-excision repair"/>
    <property type="evidence" value="ECO:0007669"/>
    <property type="project" value="TreeGrafter"/>
</dbReference>
<dbReference type="PANTHER" id="PTHR22748:SF6">
    <property type="entry name" value="DNA-(APURINIC OR APYRIMIDINIC SITE) ENDONUCLEASE"/>
    <property type="match status" value="1"/>
</dbReference>
<dbReference type="EMBL" id="AZBU02000002">
    <property type="protein sequence ID" value="TKR95181.1"/>
    <property type="molecule type" value="Genomic_DNA"/>
</dbReference>
<keyword evidence="5 9" id="KW-0479">Metal-binding</keyword>
<keyword evidence="6" id="KW-0378">Hydrolase</keyword>
<evidence type="ECO:0000256" key="8">
    <source>
        <dbReference type="PIRSR" id="PIRSR604808-1"/>
    </source>
</evidence>
<accession>A0A4U5PFZ7</accession>
<dbReference type="NCBIfam" id="TIGR00195">
    <property type="entry name" value="exoDNase_III"/>
    <property type="match status" value="1"/>
</dbReference>
<comment type="similarity">
    <text evidence="3 11">Belongs to the DNA repair enzymes AP/ExoA family.</text>
</comment>
<proteinExistence type="inferred from homology"/>
<feature type="site" description="Transition state stabilizer" evidence="10">
    <location>
        <position position="191"/>
    </location>
</feature>
<dbReference type="Pfam" id="PF03372">
    <property type="entry name" value="Exo_endo_phos"/>
    <property type="match status" value="1"/>
</dbReference>
<evidence type="ECO:0000313" key="13">
    <source>
        <dbReference type="EMBL" id="TKR95181.1"/>
    </source>
</evidence>
<gene>
    <name evidence="13" type="ORF">L596_009383</name>
</gene>
<dbReference type="InterPro" id="IPR005135">
    <property type="entry name" value="Endo/exonuclease/phosphatase"/>
</dbReference>
<feature type="binding site" evidence="9">
    <location>
        <position position="288"/>
    </location>
    <ligand>
        <name>Mg(2+)</name>
        <dbReference type="ChEBI" id="CHEBI:18420"/>
        <label>1</label>
    </ligand>
</feature>
<keyword evidence="7 9" id="KW-0460">Magnesium</keyword>
<feature type="binding site" evidence="9">
    <location>
        <position position="189"/>
    </location>
    <ligand>
        <name>Mg(2+)</name>
        <dbReference type="ChEBI" id="CHEBI:18420"/>
        <label>1</label>
    </ligand>
</feature>
<sequence length="297" mass="33682">MPPKRKATASKSATDENAPAPKKVFSIFDKKDKTPKTFQEFKTGESIAIFSWNVAGLRACLKKDGAKVIEESGADIIFLQETKCNEFPEEIANIDAYPYKLLHASKEKSGGYAGVAMLSKFKPIKVEHAEEDGRLIVAEFEHCYVLGVYVPNSGAKLVNLHTKRRSWEDAMLERLKTLDGKKPVIYTGDMNVAHEEIDLKNPKSNANKTPGFTDQEREDFTKMLGAGFVDVYRKRNPDEEHAYTFWSYMGNARAKNVGWRLDYFVISERLYDHVEKCEILSDIKGSDHCPVQLEIKF</sequence>
<evidence type="ECO:0000259" key="12">
    <source>
        <dbReference type="Pfam" id="PF03372"/>
    </source>
</evidence>
<dbReference type="PROSITE" id="PS51435">
    <property type="entry name" value="AP_NUCLEASE_F1_4"/>
    <property type="match status" value="1"/>
</dbReference>
<keyword evidence="11" id="KW-0234">DNA repair</keyword>
<dbReference type="InterPro" id="IPR036691">
    <property type="entry name" value="Endo/exonu/phosph_ase_sf"/>
</dbReference>
<dbReference type="PROSITE" id="PS00728">
    <property type="entry name" value="AP_NUCLEASE_F1_3"/>
    <property type="match status" value="1"/>
</dbReference>
<dbReference type="CDD" id="cd09087">
    <property type="entry name" value="Ape1-like_AP-endo"/>
    <property type="match status" value="1"/>
</dbReference>
<organism evidence="13 14">
    <name type="scientific">Steinernema carpocapsae</name>
    <name type="common">Entomopathogenic nematode</name>
    <dbReference type="NCBI Taxonomy" id="34508"/>
    <lineage>
        <taxon>Eukaryota</taxon>
        <taxon>Metazoa</taxon>
        <taxon>Ecdysozoa</taxon>
        <taxon>Nematoda</taxon>
        <taxon>Chromadorea</taxon>
        <taxon>Rhabditida</taxon>
        <taxon>Tylenchina</taxon>
        <taxon>Panagrolaimomorpha</taxon>
        <taxon>Strongyloidoidea</taxon>
        <taxon>Steinernematidae</taxon>
        <taxon>Steinernema</taxon>
    </lineage>
</organism>
<dbReference type="GO" id="GO:0005634">
    <property type="term" value="C:nucleus"/>
    <property type="evidence" value="ECO:0007669"/>
    <property type="project" value="TreeGrafter"/>
</dbReference>
<name>A0A4U5PFZ7_STECR</name>
<feature type="domain" description="Endonuclease/exonuclease/phosphatase" evidence="12">
    <location>
        <begin position="51"/>
        <end position="288"/>
    </location>
</feature>
<comment type="caution">
    <text evidence="13">The sequence shown here is derived from an EMBL/GenBank/DDBJ whole genome shotgun (WGS) entry which is preliminary data.</text>
</comment>
<dbReference type="NCBIfam" id="TIGR00633">
    <property type="entry name" value="xth"/>
    <property type="match status" value="1"/>
</dbReference>
<evidence type="ECO:0000256" key="3">
    <source>
        <dbReference type="ARBA" id="ARBA00007092"/>
    </source>
</evidence>
<dbReference type="OrthoDB" id="498125at2759"/>
<feature type="site" description="Interaction with DNA substrate" evidence="10">
    <location>
        <position position="288"/>
    </location>
</feature>
<dbReference type="PANTHER" id="PTHR22748">
    <property type="entry name" value="AP ENDONUCLEASE"/>
    <property type="match status" value="1"/>
</dbReference>
<evidence type="ECO:0000256" key="7">
    <source>
        <dbReference type="ARBA" id="ARBA00022842"/>
    </source>
</evidence>
<dbReference type="GO" id="GO:0008081">
    <property type="term" value="F:phosphoric diester hydrolase activity"/>
    <property type="evidence" value="ECO:0007669"/>
    <property type="project" value="TreeGrafter"/>
</dbReference>
<protein>
    <recommendedName>
        <fullName evidence="4">exodeoxyribonuclease III</fullName>
        <ecNumber evidence="4">3.1.11.2</ecNumber>
    </recommendedName>
</protein>
<dbReference type="Proteomes" id="UP000298663">
    <property type="component" value="Unassembled WGS sequence"/>
</dbReference>
<dbReference type="GO" id="GO:0003906">
    <property type="term" value="F:DNA-(apurinic or apyrimidinic site) endonuclease activity"/>
    <property type="evidence" value="ECO:0007669"/>
    <property type="project" value="TreeGrafter"/>
</dbReference>
<evidence type="ECO:0000256" key="4">
    <source>
        <dbReference type="ARBA" id="ARBA00012115"/>
    </source>
</evidence>
<comment type="catalytic activity">
    <reaction evidence="1">
        <text>Exonucleolytic cleavage in the 3'- to 5'-direction to yield nucleoside 5'-phosphates.</text>
        <dbReference type="EC" id="3.1.11.2"/>
    </reaction>
</comment>
<dbReference type="GO" id="GO:0046872">
    <property type="term" value="F:metal ion binding"/>
    <property type="evidence" value="ECO:0007669"/>
    <property type="project" value="UniProtKB-KW"/>
</dbReference>
<evidence type="ECO:0000256" key="6">
    <source>
        <dbReference type="ARBA" id="ARBA00022801"/>
    </source>
</evidence>
<keyword evidence="14" id="KW-1185">Reference proteome</keyword>
<feature type="active site" description="Proton acceptor" evidence="8">
    <location>
        <position position="288"/>
    </location>
</feature>
<feature type="binding site" evidence="9">
    <location>
        <position position="191"/>
    </location>
    <ligand>
        <name>Mg(2+)</name>
        <dbReference type="ChEBI" id="CHEBI:18420"/>
        <label>1</label>
    </ligand>
</feature>
<dbReference type="GO" id="GO:0008311">
    <property type="term" value="F:double-stranded DNA 3'-5' DNA exonuclease activity"/>
    <property type="evidence" value="ECO:0007669"/>
    <property type="project" value="UniProtKB-EC"/>
</dbReference>